<dbReference type="InterPro" id="IPR019103">
    <property type="entry name" value="Peptidase_aspartic_DDI1-type"/>
</dbReference>
<feature type="compositionally biased region" description="Basic and acidic residues" evidence="5">
    <location>
        <begin position="457"/>
        <end position="472"/>
    </location>
</feature>
<keyword evidence="4" id="KW-0378">Hydrolase</keyword>
<dbReference type="PANTHER" id="PTHR12917:SF1">
    <property type="entry name" value="AT13091P"/>
    <property type="match status" value="1"/>
</dbReference>
<dbReference type="GO" id="GO:0004190">
    <property type="term" value="F:aspartic-type endopeptidase activity"/>
    <property type="evidence" value="ECO:0007669"/>
    <property type="project" value="UniProtKB-KW"/>
</dbReference>
<dbReference type="Gene3D" id="2.40.70.10">
    <property type="entry name" value="Acid Proteases"/>
    <property type="match status" value="1"/>
</dbReference>
<keyword evidence="3" id="KW-0064">Aspartyl protease</keyword>
<name>A0A7S2KPZ0_9STRA</name>
<protein>
    <recommendedName>
        <fullName evidence="6">Aspartic peptidase DDI1-type domain-containing protein</fullName>
    </recommendedName>
</protein>
<organism evidence="7">
    <name type="scientific">Skeletonema marinoi</name>
    <dbReference type="NCBI Taxonomy" id="267567"/>
    <lineage>
        <taxon>Eukaryota</taxon>
        <taxon>Sar</taxon>
        <taxon>Stramenopiles</taxon>
        <taxon>Ochrophyta</taxon>
        <taxon>Bacillariophyta</taxon>
        <taxon>Coscinodiscophyceae</taxon>
        <taxon>Thalassiosirophycidae</taxon>
        <taxon>Thalassiosirales</taxon>
        <taxon>Skeletonemataceae</taxon>
        <taxon>Skeletonema</taxon>
        <taxon>Skeletonema marinoi-dohrnii complex</taxon>
    </lineage>
</organism>
<feature type="compositionally biased region" description="Acidic residues" evidence="5">
    <location>
        <begin position="473"/>
        <end position="488"/>
    </location>
</feature>
<evidence type="ECO:0000256" key="2">
    <source>
        <dbReference type="ARBA" id="ARBA00022670"/>
    </source>
</evidence>
<evidence type="ECO:0000256" key="3">
    <source>
        <dbReference type="ARBA" id="ARBA00022750"/>
    </source>
</evidence>
<evidence type="ECO:0000256" key="4">
    <source>
        <dbReference type="ARBA" id="ARBA00022801"/>
    </source>
</evidence>
<accession>A0A7S2KPZ0</accession>
<dbReference type="PANTHER" id="PTHR12917">
    <property type="entry name" value="ASPARTYL PROTEASE DDI-RELATED"/>
    <property type="match status" value="1"/>
</dbReference>
<evidence type="ECO:0000259" key="6">
    <source>
        <dbReference type="Pfam" id="PF09668"/>
    </source>
</evidence>
<dbReference type="InterPro" id="IPR021109">
    <property type="entry name" value="Peptidase_aspartic_dom_sf"/>
</dbReference>
<dbReference type="EMBL" id="HBGZ01006040">
    <property type="protein sequence ID" value="CAD9583375.1"/>
    <property type="molecule type" value="Transcribed_RNA"/>
</dbReference>
<dbReference type="CDD" id="cd05479">
    <property type="entry name" value="RP_DDI"/>
    <property type="match status" value="1"/>
</dbReference>
<comment type="similarity">
    <text evidence="1">Belongs to the DDI1 family.</text>
</comment>
<dbReference type="Pfam" id="PF09668">
    <property type="entry name" value="Asp_protease"/>
    <property type="match status" value="1"/>
</dbReference>
<proteinExistence type="inferred from homology"/>
<dbReference type="AlphaFoldDB" id="A0A7S2KPZ0"/>
<dbReference type="GO" id="GO:0006508">
    <property type="term" value="P:proteolysis"/>
    <property type="evidence" value="ECO:0007669"/>
    <property type="project" value="UniProtKB-KW"/>
</dbReference>
<keyword evidence="2" id="KW-0645">Protease</keyword>
<evidence type="ECO:0000313" key="7">
    <source>
        <dbReference type="EMBL" id="CAD9583375.1"/>
    </source>
</evidence>
<feature type="region of interest" description="Disordered" evidence="5">
    <location>
        <begin position="446"/>
        <end position="500"/>
    </location>
</feature>
<evidence type="ECO:0000256" key="5">
    <source>
        <dbReference type="SAM" id="MobiDB-lite"/>
    </source>
</evidence>
<reference evidence="7" key="1">
    <citation type="submission" date="2021-01" db="EMBL/GenBank/DDBJ databases">
        <authorList>
            <person name="Corre E."/>
            <person name="Pelletier E."/>
            <person name="Niang G."/>
            <person name="Scheremetjew M."/>
            <person name="Finn R."/>
            <person name="Kale V."/>
            <person name="Holt S."/>
            <person name="Cochrane G."/>
            <person name="Meng A."/>
            <person name="Brown T."/>
            <person name="Cohen L."/>
        </authorList>
    </citation>
    <scope>NUCLEOTIDE SEQUENCE</scope>
    <source>
        <strain evidence="7">SM1012Den-03</strain>
    </source>
</reference>
<feature type="compositionally biased region" description="Basic and acidic residues" evidence="5">
    <location>
        <begin position="491"/>
        <end position="500"/>
    </location>
</feature>
<dbReference type="SUPFAM" id="SSF50630">
    <property type="entry name" value="Acid proteases"/>
    <property type="match status" value="1"/>
</dbReference>
<evidence type="ECO:0000256" key="1">
    <source>
        <dbReference type="ARBA" id="ARBA00009136"/>
    </source>
</evidence>
<sequence length="500" mass="54391">MADEINLTLFHPPSSKTDAISLPPSTTLSDLSSFASAILGLDDSSIVISKDSFASLPLLFSPMNAATDGSKALAQCGIVNGDLLSVMTKSEFDQLRNRGSPARQRQRTGPPAAAAAPSGGLDFSALLGAAASQPPPAATNNNGSGTTNGLTFNIQGLLAASNANNNNSISATSSQKAPPVQWDGMHLDDAISRNPDPHNLMTILTNTSRHPNLLKELNYHNPTMYKKLMSANNDIAKMANIWRETTMKSTTARFLQQHSQQSKEMEMRQRLQRDPMDAEANKYFGEKIREENVQRQYEQMMEDYPESMGRVLMLYINCLVNEKPLQVFVDSGAQSTIMSSECADRLGLLHLVDKRFEGVAVGVGTGKILGKIHVVELTIGGYAFPCSITVMDSESGLGDKNMDCLFGLDMLKRHRCCIDLAKNALVFPLGLTGESMEAPFLHEKDLPTSKGGTMGFDAERENAELEARWEKMDTEEDDADKQEKEDGDSGGAKEESNKST</sequence>
<feature type="domain" description="Aspartic peptidase DDI1-type" evidence="6">
    <location>
        <begin position="305"/>
        <end position="419"/>
    </location>
</feature>
<gene>
    <name evidence="7" type="ORF">SMAR0320_LOCUS4228</name>
</gene>
<feature type="region of interest" description="Disordered" evidence="5">
    <location>
        <begin position="94"/>
        <end position="117"/>
    </location>
</feature>